<feature type="domain" description="Tll0287-like" evidence="1">
    <location>
        <begin position="59"/>
        <end position="212"/>
    </location>
</feature>
<evidence type="ECO:0000313" key="2">
    <source>
        <dbReference type="EMBL" id="TGN29536.1"/>
    </source>
</evidence>
<dbReference type="Pfam" id="PF11845">
    <property type="entry name" value="Tll0287-like"/>
    <property type="match status" value="1"/>
</dbReference>
<dbReference type="EMBL" id="SRPE01000002">
    <property type="protein sequence ID" value="TGN29536.1"/>
    <property type="molecule type" value="Genomic_DNA"/>
</dbReference>
<evidence type="ECO:0000313" key="3">
    <source>
        <dbReference type="Proteomes" id="UP000297998"/>
    </source>
</evidence>
<dbReference type="Proteomes" id="UP000297998">
    <property type="component" value="Unassembled WGS sequence"/>
</dbReference>
<dbReference type="RefSeq" id="WP_135834264.1">
    <property type="nucleotide sequence ID" value="NZ_SRPE01000002.1"/>
</dbReference>
<reference evidence="2 3" key="1">
    <citation type="submission" date="2019-03" db="EMBL/GenBank/DDBJ databases">
        <title>Empedobacter tilapiae sp. nov., isolated from an intestine of Nile tilapia Oreochromis niloticus.</title>
        <authorList>
            <person name="Kim Y.-O."/>
            <person name="Yoon J.-H."/>
        </authorList>
    </citation>
    <scope>NUCLEOTIDE SEQUENCE [LARGE SCALE GENOMIC DNA]</scope>
    <source>
        <strain evidence="2 3">MRS2</strain>
    </source>
</reference>
<organism evidence="2 3">
    <name type="scientific">Empedobacter tilapiae</name>
    <dbReference type="NCBI Taxonomy" id="2491114"/>
    <lineage>
        <taxon>Bacteria</taxon>
        <taxon>Pseudomonadati</taxon>
        <taxon>Bacteroidota</taxon>
        <taxon>Flavobacteriia</taxon>
        <taxon>Flavobacteriales</taxon>
        <taxon>Weeksellaceae</taxon>
        <taxon>Empedobacter</taxon>
    </lineage>
</organism>
<proteinExistence type="predicted"/>
<accession>A0A4Z1BX45</accession>
<name>A0A4Z1BX45_9FLAO</name>
<dbReference type="OrthoDB" id="1494333at2"/>
<sequence length="214" mass="23884">MTTKITRPYSLVCNQCYTLKISDKLFLKEKNVNLRIATLLLAFIVVSCKHATKNEKEISALKNQADSIATVSQMILLQNVAGAIQKGGINYAVEFCNIQAIPLTGSIAEDLNVYIQRLSDKNRNPANAIKTQADSLAWKKIKSKKVDFIEQHNNGEVYYYKPILIAMPTCVKCHGGKSDIAESTQNSIAQKYPGDKAVNYKLGDLRGMWKIKLK</sequence>
<dbReference type="InterPro" id="IPR021796">
    <property type="entry name" value="Tll0287-like_dom"/>
</dbReference>
<protein>
    <submittedName>
        <fullName evidence="2">DUF3365 domain-containing protein</fullName>
    </submittedName>
</protein>
<keyword evidence="3" id="KW-1185">Reference proteome</keyword>
<evidence type="ECO:0000259" key="1">
    <source>
        <dbReference type="Pfam" id="PF11845"/>
    </source>
</evidence>
<dbReference type="AlphaFoldDB" id="A0A4Z1BX45"/>
<comment type="caution">
    <text evidence="2">The sequence shown here is derived from an EMBL/GenBank/DDBJ whole genome shotgun (WGS) entry which is preliminary data.</text>
</comment>
<gene>
    <name evidence="2" type="ORF">E4J94_02185</name>
</gene>